<proteinExistence type="predicted"/>
<name>A0A8E2I8V0_9BACI</name>
<dbReference type="EMBL" id="MTLA01000562">
    <property type="protein sequence ID" value="OOP62036.1"/>
    <property type="molecule type" value="Genomic_DNA"/>
</dbReference>
<evidence type="ECO:0000313" key="3">
    <source>
        <dbReference type="Proteomes" id="UP000189761"/>
    </source>
</evidence>
<evidence type="ECO:0000256" key="1">
    <source>
        <dbReference type="SAM" id="Phobius"/>
    </source>
</evidence>
<dbReference type="InterPro" id="IPR048136">
    <property type="entry name" value="STM3941-like"/>
</dbReference>
<feature type="transmembrane region" description="Helical" evidence="1">
    <location>
        <begin position="43"/>
        <end position="64"/>
    </location>
</feature>
<gene>
    <name evidence="2" type="ORF">BWZ43_25635</name>
</gene>
<organism evidence="2 3">
    <name type="scientific">Heyndrickxia oleronia</name>
    <dbReference type="NCBI Taxonomy" id="38875"/>
    <lineage>
        <taxon>Bacteria</taxon>
        <taxon>Bacillati</taxon>
        <taxon>Bacillota</taxon>
        <taxon>Bacilli</taxon>
        <taxon>Bacillales</taxon>
        <taxon>Bacillaceae</taxon>
        <taxon>Heyndrickxia</taxon>
    </lineage>
</organism>
<sequence>MQKKEFFDSRARMIGFSILTITLTLVFGGITLAMLFGSITLEFPMFILSLILTIVLIPVSIVLLKKATTNEPSVVISTEGIMINGYIPKIGFIPWEDIDGCIPYQINKQAMLGFILFDEDKYVNKFTGMNKKLLEANKSMGYPAINVSINNLKDKEGFFEALAEQNIGFYLEDERQA</sequence>
<dbReference type="AlphaFoldDB" id="A0A8E2I8V0"/>
<keyword evidence="1" id="KW-0472">Membrane</keyword>
<reference evidence="2 3" key="1">
    <citation type="submission" date="2017-01" db="EMBL/GenBank/DDBJ databases">
        <title>Draft genome sequence of Bacillus oleronius.</title>
        <authorList>
            <person name="Allam M."/>
        </authorList>
    </citation>
    <scope>NUCLEOTIDE SEQUENCE [LARGE SCALE GENOMIC DNA]</scope>
    <source>
        <strain evidence="2 3">DSM 9356</strain>
    </source>
</reference>
<keyword evidence="1" id="KW-0812">Transmembrane</keyword>
<dbReference type="RefSeq" id="WP_071975837.1">
    <property type="nucleotide sequence ID" value="NZ_CP065424.1"/>
</dbReference>
<feature type="transmembrane region" description="Helical" evidence="1">
    <location>
        <begin position="12"/>
        <end position="37"/>
    </location>
</feature>
<comment type="caution">
    <text evidence="2">The sequence shown here is derived from an EMBL/GenBank/DDBJ whole genome shotgun (WGS) entry which is preliminary data.</text>
</comment>
<dbReference type="Proteomes" id="UP000189761">
    <property type="component" value="Unassembled WGS sequence"/>
</dbReference>
<accession>A0A8E2I8V0</accession>
<evidence type="ECO:0000313" key="2">
    <source>
        <dbReference type="EMBL" id="OOP62036.1"/>
    </source>
</evidence>
<keyword evidence="3" id="KW-1185">Reference proteome</keyword>
<protein>
    <submittedName>
        <fullName evidence="2">Uncharacterized protein</fullName>
    </submittedName>
</protein>
<dbReference type="NCBIfam" id="NF041635">
    <property type="entry name" value="STM3941_fam"/>
    <property type="match status" value="1"/>
</dbReference>
<keyword evidence="1" id="KW-1133">Transmembrane helix</keyword>